<reference evidence="2 3" key="1">
    <citation type="journal article" date="2012" name="J. Virol.">
        <title>Complete genome sequence of the english isolate of rat cytomegalovirus (Murid herpesvirus 8).</title>
        <authorList>
            <person name="Ettinger J."/>
            <person name="Geyer H."/>
            <person name="Nitsche A."/>
            <person name="Zimmermann A."/>
            <person name="Brune W."/>
            <person name="Sandford G.R."/>
            <person name="Hayward G.S."/>
            <person name="Voigt S."/>
        </authorList>
    </citation>
    <scope>NUCLEOTIDE SEQUENCE [LARGE SCALE GENOMIC DNA]</scope>
    <source>
        <strain evidence="2">Berlin</strain>
    </source>
</reference>
<feature type="compositionally biased region" description="Polar residues" evidence="1">
    <location>
        <begin position="392"/>
        <end position="404"/>
    </location>
</feature>
<dbReference type="Proteomes" id="UP000097765">
    <property type="component" value="Segment"/>
</dbReference>
<dbReference type="InterPro" id="IPR008649">
    <property type="entry name" value="Herpes_UL82/UL83"/>
</dbReference>
<name>A0A0E3SWQ1_RCMVE</name>
<organismHost>
    <name type="scientific">Rattus norvegicus</name>
    <name type="common">Rat</name>
    <dbReference type="NCBI Taxonomy" id="10116"/>
</organismHost>
<gene>
    <name evidence="2" type="primary">B84</name>
</gene>
<dbReference type="Pfam" id="PF05784">
    <property type="entry name" value="Herpes_UL82_83"/>
    <property type="match status" value="1"/>
</dbReference>
<proteinExistence type="predicted"/>
<protein>
    <submittedName>
        <fullName evidence="2">B84</fullName>
    </submittedName>
</protein>
<accession>A0A0E3SWQ1</accession>
<evidence type="ECO:0000313" key="3">
    <source>
        <dbReference type="Proteomes" id="UP000097765"/>
    </source>
</evidence>
<evidence type="ECO:0000313" key="2">
    <source>
        <dbReference type="EMBL" id="AKB93278.1"/>
    </source>
</evidence>
<organism evidence="2 3">
    <name type="scientific">Rat cytomegalovirus (isolate England)</name>
    <name type="common">RCMV-E</name>
    <name type="synonym">Murid herpesvirus 8</name>
    <dbReference type="NCBI Taxonomy" id="1261657"/>
    <lineage>
        <taxon>Viruses</taxon>
        <taxon>Duplodnaviria</taxon>
        <taxon>Heunggongvirae</taxon>
        <taxon>Peploviricota</taxon>
        <taxon>Herviviricetes</taxon>
        <taxon>Herpesvirales</taxon>
        <taxon>Orthoherpesviridae</taxon>
        <taxon>Betaherpesvirinae</taxon>
        <taxon>Muromegalovirus</taxon>
        <taxon>Muromegalovirus muridbeta8</taxon>
    </lineage>
</organism>
<evidence type="ECO:0000256" key="1">
    <source>
        <dbReference type="SAM" id="MobiDB-lite"/>
    </source>
</evidence>
<reference evidence="2 3" key="2">
    <citation type="journal article" date="2015" name="J. Gen. Virol.">
        <title>The English isolate and a newly identified Berlin isolate of Rat Cytomegalovirus (RCMV) share similarities with but separate as an anciently diverged clade from Mouse CMV and the Maastricht isolate of RCMV.</title>
        <authorList>
            <person name="Geyer H."/>
            <person name="Ettinger J."/>
            <person name="Moller L."/>
            <person name="Schmolz E."/>
            <person name="Nitsche A."/>
            <person name="Brune W."/>
            <person name="Heaggans S."/>
            <person name="Sandford G.R."/>
            <person name="Hayward G.S."/>
            <person name="Voigt S."/>
        </authorList>
    </citation>
    <scope>NUCLEOTIDE SEQUENCE [LARGE SCALE GENOMIC DNA]</scope>
    <source>
        <strain evidence="2">Berlin</strain>
    </source>
</reference>
<dbReference type="EMBL" id="KP202868">
    <property type="protein sequence ID" value="AKB93278.1"/>
    <property type="molecule type" value="Genomic_DNA"/>
</dbReference>
<feature type="region of interest" description="Disordered" evidence="1">
    <location>
        <begin position="368"/>
        <end position="415"/>
    </location>
</feature>
<sequence>MSATVHIPTALTQPTSRLSYVLELLVKLDTAFAPFETKLLKTGITITPQVPCIICIGKSSRRPCPPHTVNLITMGPTDLPRDISVEVTNPSARTLGHYHEAKLAIVIFAIPLVRVRMDLLCIQRNFERPRSKSHCSVNVLTITPDKKTLDLEITSSKLVWSPCAGNTRLTTTVIADIMRYDVRRFHTAEIKSYSTLGIYLEELAVTQSCGTLHATFVTTYESVLAPSSMSFKIRLKEEKEETLKEHRITFPRFPDPTVCVPQAYGLQIHARHKILLAPGTLSKIDIPLSYYSKGTYTGLFTPKTRRHVTCQFVVWKERQSLSFVVSSTAPVEIAQGDMLGDVNFIPSYTLRTKKITQTTTPSTRYTITVTGSHENTTKKQNRKSNRKNNQSTEVKTFPITQQPSTKRKRSTSGETEEVIIFDEPMVEQRSLTPSYEQFTDTDETVDVAPSGAVFKLKRLLPLLHHLDGRDPFATHSSPKKIARVLVIQILSCWQPGQRDNPTHDVYDKPRGLRPLNNIRQTTHNIATSIVSPLHGIDRLLTATLLDDHQRP</sequence>